<gene>
    <name evidence="1" type="ORF">LCGC14_3143680</name>
</gene>
<dbReference type="EMBL" id="LAZR01068995">
    <property type="protein sequence ID" value="KKK48583.1"/>
    <property type="molecule type" value="Genomic_DNA"/>
</dbReference>
<protein>
    <submittedName>
        <fullName evidence="1">Uncharacterized protein</fullName>
    </submittedName>
</protein>
<name>A0A0F8VW31_9ZZZZ</name>
<comment type="caution">
    <text evidence="1">The sequence shown here is derived from an EMBL/GenBank/DDBJ whole genome shotgun (WGS) entry which is preliminary data.</text>
</comment>
<organism evidence="1">
    <name type="scientific">marine sediment metagenome</name>
    <dbReference type="NCBI Taxonomy" id="412755"/>
    <lineage>
        <taxon>unclassified sequences</taxon>
        <taxon>metagenomes</taxon>
        <taxon>ecological metagenomes</taxon>
    </lineage>
</organism>
<dbReference type="AlphaFoldDB" id="A0A0F8VW31"/>
<evidence type="ECO:0000313" key="1">
    <source>
        <dbReference type="EMBL" id="KKK48583.1"/>
    </source>
</evidence>
<proteinExistence type="predicted"/>
<reference evidence="1" key="1">
    <citation type="journal article" date="2015" name="Nature">
        <title>Complex archaea that bridge the gap between prokaryotes and eukaryotes.</title>
        <authorList>
            <person name="Spang A."/>
            <person name="Saw J.H."/>
            <person name="Jorgensen S.L."/>
            <person name="Zaremba-Niedzwiedzka K."/>
            <person name="Martijn J."/>
            <person name="Lind A.E."/>
            <person name="van Eijk R."/>
            <person name="Schleper C."/>
            <person name="Guy L."/>
            <person name="Ettema T.J."/>
        </authorList>
    </citation>
    <scope>NUCLEOTIDE SEQUENCE</scope>
</reference>
<accession>A0A0F8VW31</accession>
<sequence>MEDVTTGICVCESTRFEFNLNGIIRFNPTEYGLVIYRAYWMPYCKDGKGRELEVDDQGFAEMQLWAFMEIFGPKMEGGMHIPVETSVIFINKTQEQLNMCKRANKSGQ</sequence>